<name>A0A6J4LLK5_9GAMM</name>
<feature type="chain" id="PRO_5026698030" description="Secreted protein" evidence="2">
    <location>
        <begin position="23"/>
        <end position="183"/>
    </location>
</feature>
<feature type="region of interest" description="Disordered" evidence="1">
    <location>
        <begin position="145"/>
        <end position="183"/>
    </location>
</feature>
<feature type="signal peptide" evidence="2">
    <location>
        <begin position="1"/>
        <end position="22"/>
    </location>
</feature>
<proteinExistence type="predicted"/>
<evidence type="ECO:0000256" key="2">
    <source>
        <dbReference type="SAM" id="SignalP"/>
    </source>
</evidence>
<evidence type="ECO:0008006" key="4">
    <source>
        <dbReference type="Google" id="ProtNLM"/>
    </source>
</evidence>
<feature type="region of interest" description="Disordered" evidence="1">
    <location>
        <begin position="111"/>
        <end position="130"/>
    </location>
</feature>
<evidence type="ECO:0000313" key="3">
    <source>
        <dbReference type="EMBL" id="CAA9335411.1"/>
    </source>
</evidence>
<dbReference type="EMBL" id="CADCUA010000463">
    <property type="protein sequence ID" value="CAA9335411.1"/>
    <property type="molecule type" value="Genomic_DNA"/>
</dbReference>
<protein>
    <recommendedName>
        <fullName evidence="4">Secreted protein</fullName>
    </recommendedName>
</protein>
<organism evidence="3">
    <name type="scientific">uncultured Lysobacter sp</name>
    <dbReference type="NCBI Taxonomy" id="271060"/>
    <lineage>
        <taxon>Bacteria</taxon>
        <taxon>Pseudomonadati</taxon>
        <taxon>Pseudomonadota</taxon>
        <taxon>Gammaproteobacteria</taxon>
        <taxon>Lysobacterales</taxon>
        <taxon>Lysobacteraceae</taxon>
        <taxon>Lysobacter</taxon>
        <taxon>environmental samples</taxon>
    </lineage>
</organism>
<dbReference type="AlphaFoldDB" id="A0A6J4LLK5"/>
<evidence type="ECO:0000256" key="1">
    <source>
        <dbReference type="SAM" id="MobiDB-lite"/>
    </source>
</evidence>
<feature type="compositionally biased region" description="Pro residues" evidence="1">
    <location>
        <begin position="149"/>
        <end position="158"/>
    </location>
</feature>
<gene>
    <name evidence="3" type="ORF">AVDCRST_MAG71-1974</name>
</gene>
<keyword evidence="2" id="KW-0732">Signal</keyword>
<accession>A0A6J4LLK5</accession>
<reference evidence="3" key="1">
    <citation type="submission" date="2020-02" db="EMBL/GenBank/DDBJ databases">
        <authorList>
            <person name="Meier V. D."/>
        </authorList>
    </citation>
    <scope>NUCLEOTIDE SEQUENCE</scope>
    <source>
        <strain evidence="3">AVDCRST_MAG71</strain>
    </source>
</reference>
<sequence length="183" mass="19675">MRRSDRLKLALGLLLVVAGAAAAQAPSTPARPGSGDAWIDSRIADINRYGAAYPDAFVDELVRYQGAPREFVIERLRQGWAPGDLYYACSVATVLGRACRQVTAIHGDRNSRGWGEVTGQLGLKPGSAQDRRLRQGIAASYERWARPLQPEPALPAAPPKKAGASDPLPHPPAAPGEAYSKRR</sequence>